<keyword evidence="1" id="KW-1133">Transmembrane helix</keyword>
<name>A0A139MYS6_STRGN</name>
<feature type="transmembrane region" description="Helical" evidence="1">
    <location>
        <begin position="140"/>
        <end position="170"/>
    </location>
</feature>
<feature type="transmembrane region" description="Helical" evidence="1">
    <location>
        <begin position="263"/>
        <end position="281"/>
    </location>
</feature>
<dbReference type="Proteomes" id="UP000070096">
    <property type="component" value="Unassembled WGS sequence"/>
</dbReference>
<gene>
    <name evidence="2" type="ORF">SGODD07_01987</name>
</gene>
<comment type="caution">
    <text evidence="2">The sequence shown here is derived from an EMBL/GenBank/DDBJ whole genome shotgun (WGS) entry which is preliminary data.</text>
</comment>
<dbReference type="PATRIC" id="fig|1302.21.peg.2196"/>
<protein>
    <submittedName>
        <fullName evidence="2">Uncharacterized protein</fullName>
    </submittedName>
</protein>
<keyword evidence="1" id="KW-0812">Transmembrane</keyword>
<evidence type="ECO:0000313" key="2">
    <source>
        <dbReference type="EMBL" id="KXT68842.1"/>
    </source>
</evidence>
<evidence type="ECO:0000313" key="3">
    <source>
        <dbReference type="Proteomes" id="UP000070096"/>
    </source>
</evidence>
<proteinExistence type="predicted"/>
<accession>A0A139MYS6</accession>
<dbReference type="EMBL" id="LQRC01000257">
    <property type="protein sequence ID" value="KXT68842.1"/>
    <property type="molecule type" value="Genomic_DNA"/>
</dbReference>
<feature type="transmembrane region" description="Helical" evidence="1">
    <location>
        <begin position="233"/>
        <end position="251"/>
    </location>
</feature>
<feature type="transmembrane region" description="Helical" evidence="1">
    <location>
        <begin position="209"/>
        <end position="227"/>
    </location>
</feature>
<dbReference type="AlphaFoldDB" id="A0A139MYS6"/>
<organism evidence="2 3">
    <name type="scientific">Streptococcus gordonii</name>
    <dbReference type="NCBI Taxonomy" id="1302"/>
    <lineage>
        <taxon>Bacteria</taxon>
        <taxon>Bacillati</taxon>
        <taxon>Bacillota</taxon>
        <taxon>Bacilli</taxon>
        <taxon>Lactobacillales</taxon>
        <taxon>Streptococcaceae</taxon>
        <taxon>Streptococcus</taxon>
    </lineage>
</organism>
<feature type="transmembrane region" description="Helical" evidence="1">
    <location>
        <begin position="32"/>
        <end position="53"/>
    </location>
</feature>
<sequence>MENNSLDFRLINNLLLPSINYVSKKDLKKRDFLSILYGILFLIFTYILVVVVYQQIKPFILQQAVAFANLYFLIDALFSGKSEFLQYVPSTQSAHSLISSSKIILDELVLLFKMLFPMIISLVTISIFKKQNFGSKVIIVILTILTYTLIFEVYFQVILIIVLFSILTIFHPIGDDKYYTVVQYLNYFEEILYNWWGGRTKNKKSGKKIIFLIILSITMSYCLFKLFPVLGVGFPLLLTLLVSIIIWVYTGSVSKEIKLLKKIFIYSIFFGFTLIGNLEIGSDVLKVPVLFITLFFALDRIIALSKEMKEIIIEKSILYYYEYENIEKLLLIKELINIEILHEVDVSELELAKQITIRIKLGLYQEVLKLSNIYIKREFKNYRHFVEGNIFLLTFDETTLDDAVSLESLKESLFDILKLEEQNILLPELYEIYAKVLFKLEQFDDAIVYFEENIMYISEESRLMYIKACEQVGNIKQAEYIRRNY</sequence>
<evidence type="ECO:0000256" key="1">
    <source>
        <dbReference type="SAM" id="Phobius"/>
    </source>
</evidence>
<reference evidence="2 3" key="1">
    <citation type="submission" date="2016-01" db="EMBL/GenBank/DDBJ databases">
        <title>Highly variable Streptococcus oralis are common among viridans streptococci isolated from primates.</title>
        <authorList>
            <person name="Denapaite D."/>
            <person name="Rieger M."/>
            <person name="Koendgen S."/>
            <person name="Brueckner R."/>
            <person name="Ochigava I."/>
            <person name="Kappeler P."/>
            <person name="Maetz-Rensing K."/>
            <person name="Leendertz F."/>
            <person name="Hakenbeck R."/>
        </authorList>
    </citation>
    <scope>NUCLEOTIDE SEQUENCE [LARGE SCALE GENOMIC DNA]</scope>
    <source>
        <strain evidence="2 3">DD07</strain>
    </source>
</reference>
<keyword evidence="1" id="KW-0472">Membrane</keyword>
<feature type="transmembrane region" description="Helical" evidence="1">
    <location>
        <begin position="108"/>
        <end position="128"/>
    </location>
</feature>